<accession>E7QRD5</accession>
<protein>
    <recommendedName>
        <fullName evidence="2">DUF7344 domain-containing protein</fullName>
    </recommendedName>
</protein>
<dbReference type="OrthoDB" id="331021at2157"/>
<gene>
    <name evidence="4" type="ORF">SAMN05444342_0902</name>
    <name evidence="3" type="ORF">ZOD2009_06789</name>
</gene>
<evidence type="ECO:0000313" key="5">
    <source>
        <dbReference type="Proteomes" id="UP000003751"/>
    </source>
</evidence>
<evidence type="ECO:0000313" key="3">
    <source>
        <dbReference type="EMBL" id="EFW92554.1"/>
    </source>
</evidence>
<keyword evidence="1" id="KW-0812">Transmembrane</keyword>
<feature type="transmembrane region" description="Helical" evidence="1">
    <location>
        <begin position="117"/>
        <end position="137"/>
    </location>
</feature>
<evidence type="ECO:0000256" key="1">
    <source>
        <dbReference type="SAM" id="Phobius"/>
    </source>
</evidence>
<keyword evidence="1" id="KW-0472">Membrane</keyword>
<feature type="transmembrane region" description="Helical" evidence="1">
    <location>
        <begin position="149"/>
        <end position="167"/>
    </location>
</feature>
<feature type="domain" description="DUF7344" evidence="2">
    <location>
        <begin position="18"/>
        <end position="93"/>
    </location>
</feature>
<dbReference type="GeneID" id="300001507"/>
<dbReference type="EMBL" id="FRAN01000001">
    <property type="protein sequence ID" value="SHK19421.1"/>
    <property type="molecule type" value="Genomic_DNA"/>
</dbReference>
<reference evidence="3 5" key="1">
    <citation type="journal article" date="2014" name="ISME J.">
        <title>Trehalose/2-sulfotrehalose biosynthesis and glycine-betaine uptake are widely spread mechanisms for osmoadaptation in the Halobacteriales.</title>
        <authorList>
            <person name="Youssef N.H."/>
            <person name="Savage-Ashlock K.N."/>
            <person name="McCully A.L."/>
            <person name="Luedtke B."/>
            <person name="Shaw E.I."/>
            <person name="Hoff W.D."/>
            <person name="Elshahed M.S."/>
        </authorList>
    </citation>
    <scope>NUCLEOTIDE SEQUENCE [LARGE SCALE GENOMIC DNA]</scope>
    <source>
        <strain evidence="3 5">DX253</strain>
    </source>
</reference>
<dbReference type="Proteomes" id="UP000003751">
    <property type="component" value="Unassembled WGS sequence"/>
</dbReference>
<keyword evidence="6" id="KW-1185">Reference proteome</keyword>
<reference evidence="4" key="2">
    <citation type="submission" date="2016-11" db="EMBL/GenBank/DDBJ databases">
        <authorList>
            <person name="Jaros S."/>
            <person name="Januszkiewicz K."/>
            <person name="Wedrychowicz H."/>
        </authorList>
    </citation>
    <scope>NUCLEOTIDE SEQUENCE [LARGE SCALE GENOMIC DNA]</scope>
    <source>
        <strain evidence="4">DX253</strain>
    </source>
</reference>
<dbReference type="RefSeq" id="WP_007978253.1">
    <property type="nucleotide sequence ID" value="NZ_AEMG01000006.1"/>
</dbReference>
<dbReference type="eggNOG" id="arCOG03828">
    <property type="taxonomic scope" value="Archaea"/>
</dbReference>
<dbReference type="Pfam" id="PF24035">
    <property type="entry name" value="DUF7344"/>
    <property type="match status" value="1"/>
</dbReference>
<sequence>MKLTEPETKGELDESQIHNVLRNERRRETIRYLRETGDSLAVDDLAEHIATLETGESPPPRNVRKSVYVSLHQTHLPKLDDLGIVEYDQQSKELTLEDQARQVEVYMEVVPEHDVSWATYYLGLGLLEFVVLFAAKLDLFSIRMLDFEFWTWFFLTFFLVSAVYHIYNGQERSLF</sequence>
<dbReference type="AlphaFoldDB" id="E7QRD5"/>
<reference evidence="6" key="3">
    <citation type="submission" date="2016-11" db="EMBL/GenBank/DDBJ databases">
        <authorList>
            <person name="Varghese N."/>
            <person name="Submissions S."/>
        </authorList>
    </citation>
    <scope>NUCLEOTIDE SEQUENCE [LARGE SCALE GENOMIC DNA]</scope>
    <source>
        <strain evidence="6">DX253</strain>
    </source>
</reference>
<evidence type="ECO:0000313" key="4">
    <source>
        <dbReference type="EMBL" id="SHK19421.1"/>
    </source>
</evidence>
<keyword evidence="1" id="KW-1133">Transmembrane helix</keyword>
<dbReference type="Proteomes" id="UP000184203">
    <property type="component" value="Unassembled WGS sequence"/>
</dbReference>
<evidence type="ECO:0000313" key="6">
    <source>
        <dbReference type="Proteomes" id="UP000184203"/>
    </source>
</evidence>
<organism evidence="3 5">
    <name type="scientific">Haladaptatus paucihalophilus DX253</name>
    <dbReference type="NCBI Taxonomy" id="797209"/>
    <lineage>
        <taxon>Archaea</taxon>
        <taxon>Methanobacteriati</taxon>
        <taxon>Methanobacteriota</taxon>
        <taxon>Stenosarchaea group</taxon>
        <taxon>Halobacteria</taxon>
        <taxon>Halobacteriales</taxon>
        <taxon>Haladaptataceae</taxon>
        <taxon>Haladaptatus</taxon>
    </lineage>
</organism>
<dbReference type="InterPro" id="IPR055768">
    <property type="entry name" value="DUF7344"/>
</dbReference>
<evidence type="ECO:0000259" key="2">
    <source>
        <dbReference type="Pfam" id="PF24035"/>
    </source>
</evidence>
<dbReference type="PATRIC" id="fig|797209.4.peg.1349"/>
<name>E7QRD5_HALPU</name>
<proteinExistence type="predicted"/>
<dbReference type="EMBL" id="AEMG01000006">
    <property type="protein sequence ID" value="EFW92554.1"/>
    <property type="molecule type" value="Genomic_DNA"/>
</dbReference>